<dbReference type="SUPFAM" id="SSF103473">
    <property type="entry name" value="MFS general substrate transporter"/>
    <property type="match status" value="1"/>
</dbReference>
<evidence type="ECO:0000256" key="6">
    <source>
        <dbReference type="SAM" id="Phobius"/>
    </source>
</evidence>
<feature type="transmembrane region" description="Helical" evidence="6">
    <location>
        <begin position="193"/>
        <end position="214"/>
    </location>
</feature>
<name>A0A1H6CIS9_9BACT</name>
<feature type="transmembrane region" description="Helical" evidence="6">
    <location>
        <begin position="327"/>
        <end position="348"/>
    </location>
</feature>
<keyword evidence="2" id="KW-1003">Cell membrane</keyword>
<feature type="transmembrane region" description="Helical" evidence="6">
    <location>
        <begin position="20"/>
        <end position="40"/>
    </location>
</feature>
<keyword evidence="4 6" id="KW-1133">Transmembrane helix</keyword>
<evidence type="ECO:0000256" key="4">
    <source>
        <dbReference type="ARBA" id="ARBA00022989"/>
    </source>
</evidence>
<dbReference type="GO" id="GO:0005886">
    <property type="term" value="C:plasma membrane"/>
    <property type="evidence" value="ECO:0007669"/>
    <property type="project" value="UniProtKB-SubCell"/>
</dbReference>
<comment type="subcellular location">
    <subcellularLocation>
        <location evidence="1">Cell inner membrane</location>
        <topology evidence="1">Multi-pass membrane protein</topology>
    </subcellularLocation>
</comment>
<keyword evidence="3 6" id="KW-0812">Transmembrane</keyword>
<feature type="transmembrane region" description="Helical" evidence="6">
    <location>
        <begin position="155"/>
        <end position="173"/>
    </location>
</feature>
<evidence type="ECO:0000256" key="2">
    <source>
        <dbReference type="ARBA" id="ARBA00022475"/>
    </source>
</evidence>
<evidence type="ECO:0000256" key="5">
    <source>
        <dbReference type="ARBA" id="ARBA00023136"/>
    </source>
</evidence>
<dbReference type="PANTHER" id="PTHR43702:SF3">
    <property type="entry name" value="PROTEIN TSGA"/>
    <property type="match status" value="1"/>
</dbReference>
<accession>A0A1H6CIS9</accession>
<feature type="transmembrane region" description="Helical" evidence="6">
    <location>
        <begin position="302"/>
        <end position="321"/>
    </location>
</feature>
<feature type="transmembrane region" description="Helical" evidence="6">
    <location>
        <begin position="125"/>
        <end position="148"/>
    </location>
</feature>
<organism evidence="7 8">
    <name type="scientific">Bryocella elongata</name>
    <dbReference type="NCBI Taxonomy" id="863522"/>
    <lineage>
        <taxon>Bacteria</taxon>
        <taxon>Pseudomonadati</taxon>
        <taxon>Acidobacteriota</taxon>
        <taxon>Terriglobia</taxon>
        <taxon>Terriglobales</taxon>
        <taxon>Acidobacteriaceae</taxon>
        <taxon>Bryocella</taxon>
    </lineage>
</organism>
<feature type="transmembrane region" description="Helical" evidence="6">
    <location>
        <begin position="60"/>
        <end position="82"/>
    </location>
</feature>
<keyword evidence="8" id="KW-1185">Reference proteome</keyword>
<gene>
    <name evidence="7" type="ORF">SAMN05421819_4600</name>
</gene>
<dbReference type="PANTHER" id="PTHR43702">
    <property type="entry name" value="L-FUCOSE-PROTON SYMPORTER"/>
    <property type="match status" value="1"/>
</dbReference>
<feature type="transmembrane region" description="Helical" evidence="6">
    <location>
        <begin position="237"/>
        <end position="258"/>
    </location>
</feature>
<sequence>MLIHKHATSRGVAGNPPTAASPIATSAMAWICVSFLLWGLLRSLNDLLVNAFRTGLTLHFATAMLLHTAFFLAYVITCIPAGRMIERYGHRWGLGLAVIVLTLGAALCAIAVVHNSFNGCFPGVFAIGVGVAALQTAGNSAVSTFGAASDTARRLLFAQSFQALGAMTSPLLFARLPRWFTGVGARSDPPRLIPLYALSFVIGVLLLLSVRRAIPLHPVMLRRSEGSWTSLLTRRRVVVGFVISFAFIGVEATVLAHAVPLLLASSRRIWLEPTDVLAVYWGAVLTGRVLSVRLLRSVPLMTLLRLAGVVGLTLVVASVLLRASVGGALVLATGLCNAVVFPAAYAFAVETASPMEGPMISAIFSTALCGGAIFPLVAGLLVDRSNVSAMLVVPAVVYLGIACFAGRALGGRVPEATAPAIAVH</sequence>
<dbReference type="Gene3D" id="1.20.1250.20">
    <property type="entry name" value="MFS general substrate transporter like domains"/>
    <property type="match status" value="2"/>
</dbReference>
<dbReference type="InterPro" id="IPR050375">
    <property type="entry name" value="MFS_TsgA-like"/>
</dbReference>
<dbReference type="GO" id="GO:0022857">
    <property type="term" value="F:transmembrane transporter activity"/>
    <property type="evidence" value="ECO:0007669"/>
    <property type="project" value="InterPro"/>
</dbReference>
<dbReference type="Proteomes" id="UP000236728">
    <property type="component" value="Unassembled WGS sequence"/>
</dbReference>
<evidence type="ECO:0000256" key="3">
    <source>
        <dbReference type="ARBA" id="ARBA00022692"/>
    </source>
</evidence>
<evidence type="ECO:0000256" key="1">
    <source>
        <dbReference type="ARBA" id="ARBA00004429"/>
    </source>
</evidence>
<feature type="transmembrane region" description="Helical" evidence="6">
    <location>
        <begin position="94"/>
        <end position="113"/>
    </location>
</feature>
<dbReference type="EMBL" id="FNVA01000013">
    <property type="protein sequence ID" value="SEG72832.1"/>
    <property type="molecule type" value="Genomic_DNA"/>
</dbReference>
<dbReference type="Pfam" id="PF07690">
    <property type="entry name" value="MFS_1"/>
    <property type="match status" value="1"/>
</dbReference>
<evidence type="ECO:0000313" key="8">
    <source>
        <dbReference type="Proteomes" id="UP000236728"/>
    </source>
</evidence>
<evidence type="ECO:0000313" key="7">
    <source>
        <dbReference type="EMBL" id="SEG72832.1"/>
    </source>
</evidence>
<proteinExistence type="predicted"/>
<dbReference type="InterPro" id="IPR036259">
    <property type="entry name" value="MFS_trans_sf"/>
</dbReference>
<dbReference type="InterPro" id="IPR011701">
    <property type="entry name" value="MFS"/>
</dbReference>
<dbReference type="AlphaFoldDB" id="A0A1H6CIS9"/>
<feature type="transmembrane region" description="Helical" evidence="6">
    <location>
        <begin position="360"/>
        <end position="381"/>
    </location>
</feature>
<keyword evidence="5 6" id="KW-0472">Membrane</keyword>
<feature type="transmembrane region" description="Helical" evidence="6">
    <location>
        <begin position="387"/>
        <end position="405"/>
    </location>
</feature>
<protein>
    <submittedName>
        <fullName evidence="7">Fucose permease</fullName>
    </submittedName>
</protein>
<reference evidence="7 8" key="1">
    <citation type="submission" date="2016-10" db="EMBL/GenBank/DDBJ databases">
        <authorList>
            <person name="de Groot N.N."/>
        </authorList>
    </citation>
    <scope>NUCLEOTIDE SEQUENCE [LARGE SCALE GENOMIC DNA]</scope>
    <source>
        <strain evidence="7 8">DSM 22489</strain>
    </source>
</reference>